<dbReference type="SUPFAM" id="SSF55073">
    <property type="entry name" value="Nucleotide cyclase"/>
    <property type="match status" value="1"/>
</dbReference>
<proteinExistence type="predicted"/>
<dbReference type="EMBL" id="NIOF01000009">
    <property type="protein sequence ID" value="OWQ87614.1"/>
    <property type="molecule type" value="Genomic_DNA"/>
</dbReference>
<dbReference type="InterPro" id="IPR000160">
    <property type="entry name" value="GGDEF_dom"/>
</dbReference>
<dbReference type="Pfam" id="PF00563">
    <property type="entry name" value="EAL"/>
    <property type="match status" value="1"/>
</dbReference>
<dbReference type="SMART" id="SM00267">
    <property type="entry name" value="GGDEF"/>
    <property type="match status" value="1"/>
</dbReference>
<dbReference type="PROSITE" id="PS50887">
    <property type="entry name" value="GGDEF"/>
    <property type="match status" value="1"/>
</dbReference>
<dbReference type="CDD" id="cd01948">
    <property type="entry name" value="EAL"/>
    <property type="match status" value="1"/>
</dbReference>
<dbReference type="PANTHER" id="PTHR33121:SF76">
    <property type="entry name" value="SIGNALING PROTEIN"/>
    <property type="match status" value="1"/>
</dbReference>
<dbReference type="CDD" id="cd01949">
    <property type="entry name" value="GGDEF"/>
    <property type="match status" value="1"/>
</dbReference>
<keyword evidence="4" id="KW-1185">Reference proteome</keyword>
<dbReference type="SUPFAM" id="SSF54631">
    <property type="entry name" value="CBS-domain pair"/>
    <property type="match status" value="1"/>
</dbReference>
<dbReference type="GO" id="GO:0071111">
    <property type="term" value="F:cyclic-guanylate-specific phosphodiesterase activity"/>
    <property type="evidence" value="ECO:0007669"/>
    <property type="project" value="InterPro"/>
</dbReference>
<comment type="caution">
    <text evidence="3">The sequence shown here is derived from an EMBL/GenBank/DDBJ whole genome shotgun (WGS) entry which is preliminary data.</text>
</comment>
<sequence>MEAAQNGDTTATFRTAVACYPMPTTHLQPPDPLSIALSAIIRDGSLDIHFQPLVEVERARILGYEALTRGPADTPLHSPLVLFETAARLGRLVELERIVVRRALRRFKELNLPGQLFLNLTADTLLATSDRGALIAREFAQLDLPASRVVIELTETRPILEPERLQDSMHSLRELGFVVALDDLGEGFASLKRWMDIRPDFVKIDRHFIDGIAQDPLKQQFVRSILEMAATSGCTVVAEGLEQLADLTVLRRLGVPVCQGYLLARPSPTPRAALRAEVDALLAPEHRRRNADWMRLPPDAITTAAQLARRSHTVTPKLSCQTVADMFQRDEQLFSMPVLDEHNRPIGILRSLQVLKRSAERYFMDIHEKRPCTALMDPHPLIFDAGISLRDMSEAISSLDDRLMVDGFIVTRDGEYFGTGRSTDLLKAVSDLQVHSARYANPLTLLPGNVPTDQHLDALLHEGREFVVVAWDIDHFKPFNDVYGYAAGDDIIKLCAQILQTAADPALDFVGHIGGDDFVMVLGSADWTARIARVCREFDRQMRPFFSAEHLALGGYVTLNRQNQESFNPLPTLSAGVIQVLPGAFDSVRALSAALAEPKHVAKCGTGPSRYFVDRRRGPTGDTVAGTLTSPTADDLLDGAAIASAA</sequence>
<dbReference type="InterPro" id="IPR046342">
    <property type="entry name" value="CBS_dom_sf"/>
</dbReference>
<dbReference type="PROSITE" id="PS50883">
    <property type="entry name" value="EAL"/>
    <property type="match status" value="1"/>
</dbReference>
<dbReference type="AlphaFoldDB" id="A0A246J5U5"/>
<evidence type="ECO:0000313" key="3">
    <source>
        <dbReference type="EMBL" id="OWQ87614.1"/>
    </source>
</evidence>
<dbReference type="Gene3D" id="3.20.20.450">
    <property type="entry name" value="EAL domain"/>
    <property type="match status" value="1"/>
</dbReference>
<dbReference type="SMART" id="SM00052">
    <property type="entry name" value="EAL"/>
    <property type="match status" value="1"/>
</dbReference>
<dbReference type="Pfam" id="PF00990">
    <property type="entry name" value="GGDEF"/>
    <property type="match status" value="1"/>
</dbReference>
<dbReference type="PANTHER" id="PTHR33121">
    <property type="entry name" value="CYCLIC DI-GMP PHOSPHODIESTERASE PDEF"/>
    <property type="match status" value="1"/>
</dbReference>
<dbReference type="InterPro" id="IPR035919">
    <property type="entry name" value="EAL_sf"/>
</dbReference>
<organism evidence="3 4">
    <name type="scientific">Roseateles aquatilis</name>
    <dbReference type="NCBI Taxonomy" id="431061"/>
    <lineage>
        <taxon>Bacteria</taxon>
        <taxon>Pseudomonadati</taxon>
        <taxon>Pseudomonadota</taxon>
        <taxon>Betaproteobacteria</taxon>
        <taxon>Burkholderiales</taxon>
        <taxon>Sphaerotilaceae</taxon>
        <taxon>Roseateles</taxon>
    </lineage>
</organism>
<feature type="domain" description="EAL" evidence="1">
    <location>
        <begin position="30"/>
        <end position="280"/>
    </location>
</feature>
<dbReference type="Proteomes" id="UP000197468">
    <property type="component" value="Unassembled WGS sequence"/>
</dbReference>
<evidence type="ECO:0008006" key="5">
    <source>
        <dbReference type="Google" id="ProtNLM"/>
    </source>
</evidence>
<dbReference type="Gene3D" id="3.10.580.10">
    <property type="entry name" value="CBS-domain"/>
    <property type="match status" value="1"/>
</dbReference>
<accession>A0A246J5U5</accession>
<dbReference type="Gene3D" id="3.30.70.270">
    <property type="match status" value="1"/>
</dbReference>
<evidence type="ECO:0000313" key="4">
    <source>
        <dbReference type="Proteomes" id="UP000197468"/>
    </source>
</evidence>
<dbReference type="InterPro" id="IPR043128">
    <property type="entry name" value="Rev_trsase/Diguanyl_cyclase"/>
</dbReference>
<dbReference type="Pfam" id="PF00571">
    <property type="entry name" value="CBS"/>
    <property type="match status" value="1"/>
</dbReference>
<dbReference type="NCBIfam" id="TIGR00254">
    <property type="entry name" value="GGDEF"/>
    <property type="match status" value="1"/>
</dbReference>
<dbReference type="SUPFAM" id="SSF141868">
    <property type="entry name" value="EAL domain-like"/>
    <property type="match status" value="1"/>
</dbReference>
<dbReference type="InterPro" id="IPR001633">
    <property type="entry name" value="EAL_dom"/>
</dbReference>
<feature type="domain" description="GGDEF" evidence="2">
    <location>
        <begin position="464"/>
        <end position="616"/>
    </location>
</feature>
<gene>
    <name evidence="3" type="ORF">CDN99_18685</name>
</gene>
<reference evidence="3 4" key="1">
    <citation type="journal article" date="2008" name="Int. J. Syst. Evol. Microbiol.">
        <title>Description of Roseateles aquatilis sp. nov. and Roseateles terrae sp. nov., in the class Betaproteobacteria, and emended description of the genus Roseateles.</title>
        <authorList>
            <person name="Gomila M."/>
            <person name="Bowien B."/>
            <person name="Falsen E."/>
            <person name="Moore E.R."/>
            <person name="Lalucat J."/>
        </authorList>
    </citation>
    <scope>NUCLEOTIDE SEQUENCE [LARGE SCALE GENOMIC DNA]</scope>
    <source>
        <strain evidence="3 4">CCUG 48205</strain>
    </source>
</reference>
<evidence type="ECO:0000259" key="1">
    <source>
        <dbReference type="PROSITE" id="PS50883"/>
    </source>
</evidence>
<dbReference type="InterPro" id="IPR029787">
    <property type="entry name" value="Nucleotide_cyclase"/>
</dbReference>
<dbReference type="InterPro" id="IPR050706">
    <property type="entry name" value="Cyclic-di-GMP_PDE-like"/>
</dbReference>
<evidence type="ECO:0000259" key="2">
    <source>
        <dbReference type="PROSITE" id="PS50887"/>
    </source>
</evidence>
<name>A0A246J5U5_9BURK</name>
<protein>
    <recommendedName>
        <fullName evidence="5">Diguanylate cyclase</fullName>
    </recommendedName>
</protein>
<dbReference type="InterPro" id="IPR000644">
    <property type="entry name" value="CBS_dom"/>
</dbReference>